<keyword evidence="1" id="KW-0472">Membrane</keyword>
<keyword evidence="1" id="KW-0812">Transmembrane</keyword>
<gene>
    <name evidence="2" type="primary">28</name>
    <name evidence="2" type="ORF">PBI_JUSTASIGH_28</name>
</gene>
<evidence type="ECO:0000256" key="1">
    <source>
        <dbReference type="SAM" id="Phobius"/>
    </source>
</evidence>
<sequence>MTWRLVAPHFARRIQLAAFLIAIGFGMDYLFTPPGSSGALTFVERAFLPLWVWGAVIIAAGLAGFLVEWLILGDDHPLLLTPKRWRWGWVSNMAHTVIFAAFVVLSASSLFDIIGRGFEGGGWYGWRTALMWGGFAYANFQFIRRIGQPI</sequence>
<evidence type="ECO:0000313" key="2">
    <source>
        <dbReference type="EMBL" id="XCH43011.1"/>
    </source>
</evidence>
<feature type="transmembrane region" description="Helical" evidence="1">
    <location>
        <begin position="93"/>
        <end position="111"/>
    </location>
</feature>
<reference evidence="2" key="1">
    <citation type="submission" date="2024-04" db="EMBL/GenBank/DDBJ databases">
        <authorList>
            <person name="Asai D.J."/>
            <person name="Lewis C.M."/>
            <person name="Viland M.D."/>
            <person name="Garlena R.A."/>
            <person name="Russell D.A."/>
            <person name="Jacobs-Sera D."/>
            <person name="Hatfull G.F."/>
        </authorList>
    </citation>
    <scope>NUCLEOTIDE SEQUENCE</scope>
</reference>
<accession>A0AAU8GQR0</accession>
<feature type="transmembrane region" description="Helical" evidence="1">
    <location>
        <begin position="123"/>
        <end position="140"/>
    </location>
</feature>
<organism evidence="2">
    <name type="scientific">Mycobacterium phage JustASigh</name>
    <dbReference type="NCBI Taxonomy" id="3158894"/>
    <lineage>
        <taxon>Viruses</taxon>
        <taxon>Duplodnaviria</taxon>
        <taxon>Heunggongvirae</taxon>
        <taxon>Uroviricota</taxon>
        <taxon>Caudoviricetes</taxon>
    </lineage>
</organism>
<name>A0AAU8GQR0_9CAUD</name>
<keyword evidence="1" id="KW-1133">Transmembrane helix</keyword>
<feature type="transmembrane region" description="Helical" evidence="1">
    <location>
        <begin position="12"/>
        <end position="31"/>
    </location>
</feature>
<protein>
    <submittedName>
        <fullName evidence="2">Membrane protein</fullName>
    </submittedName>
</protein>
<feature type="transmembrane region" description="Helical" evidence="1">
    <location>
        <begin position="51"/>
        <end position="72"/>
    </location>
</feature>
<dbReference type="EMBL" id="PP750961">
    <property type="protein sequence ID" value="XCH43011.1"/>
    <property type="molecule type" value="Genomic_DNA"/>
</dbReference>
<proteinExistence type="predicted"/>